<organism evidence="4 5">
    <name type="scientific">Aromatoleum tolulyticum</name>
    <dbReference type="NCBI Taxonomy" id="34027"/>
    <lineage>
        <taxon>Bacteria</taxon>
        <taxon>Pseudomonadati</taxon>
        <taxon>Pseudomonadota</taxon>
        <taxon>Betaproteobacteria</taxon>
        <taxon>Rhodocyclales</taxon>
        <taxon>Rhodocyclaceae</taxon>
        <taxon>Aromatoleum</taxon>
    </lineage>
</organism>
<keyword evidence="1 2" id="KW-0732">Signal</keyword>
<feature type="chain" id="PRO_5012410447" evidence="2">
    <location>
        <begin position="20"/>
        <end position="161"/>
    </location>
</feature>
<dbReference type="PROSITE" id="PS00498">
    <property type="entry name" value="TYROSINASE_2"/>
    <property type="match status" value="1"/>
</dbReference>
<dbReference type="OrthoDB" id="5297256at2"/>
<dbReference type="Proteomes" id="UP000186819">
    <property type="component" value="Unassembled WGS sequence"/>
</dbReference>
<dbReference type="AlphaFoldDB" id="A0A1N6NER2"/>
<dbReference type="InterPro" id="IPR002227">
    <property type="entry name" value="Tyrosinase_Cu-bd"/>
</dbReference>
<evidence type="ECO:0000256" key="2">
    <source>
        <dbReference type="SAM" id="SignalP"/>
    </source>
</evidence>
<evidence type="ECO:0000259" key="3">
    <source>
        <dbReference type="PROSITE" id="PS00498"/>
    </source>
</evidence>
<dbReference type="GO" id="GO:0016491">
    <property type="term" value="F:oxidoreductase activity"/>
    <property type="evidence" value="ECO:0007669"/>
    <property type="project" value="InterPro"/>
</dbReference>
<feature type="domain" description="Tyrosinase copper-binding" evidence="3">
    <location>
        <begin position="136"/>
        <end position="147"/>
    </location>
</feature>
<reference evidence="5" key="1">
    <citation type="submission" date="2017-01" db="EMBL/GenBank/DDBJ databases">
        <authorList>
            <person name="Varghese N."/>
            <person name="Submissions S."/>
        </authorList>
    </citation>
    <scope>NUCLEOTIDE SEQUENCE [LARGE SCALE GENOMIC DNA]</scope>
    <source>
        <strain evidence="5">ATCC 51758</strain>
    </source>
</reference>
<dbReference type="STRING" id="34027.SAMN05421829_101264"/>
<dbReference type="Gene3D" id="3.30.1450.10">
    <property type="match status" value="1"/>
</dbReference>
<keyword evidence="5" id="KW-1185">Reference proteome</keyword>
<evidence type="ECO:0000256" key="1">
    <source>
        <dbReference type="ARBA" id="ARBA00022729"/>
    </source>
</evidence>
<evidence type="ECO:0000313" key="5">
    <source>
        <dbReference type="Proteomes" id="UP000186819"/>
    </source>
</evidence>
<accession>A0A1N6NER2</accession>
<evidence type="ECO:0000313" key="4">
    <source>
        <dbReference type="EMBL" id="SIP90542.1"/>
    </source>
</evidence>
<dbReference type="EMBL" id="FTMD01000001">
    <property type="protein sequence ID" value="SIP90542.1"/>
    <property type="molecule type" value="Genomic_DNA"/>
</dbReference>
<sequence length="161" mass="18271">MKRFFTLLCSLLAALGLVACDHFNLKELEPGVSTAADVRQRFGPPQMEWHNDDGSVTWEYSRQPMGTECFMMTIGSDDVLRKVEQVLNENNFGRIQRGMTGDEVRRILGAPGTRERFGLAKETVWGWRVGKEASGDPVFFLVHFNDDARVARTSRFVEQRG</sequence>
<proteinExistence type="predicted"/>
<gene>
    <name evidence="4" type="ORF">SAMN05421829_101264</name>
</gene>
<dbReference type="InterPro" id="IPR037873">
    <property type="entry name" value="BamE-like"/>
</dbReference>
<dbReference type="RefSeq" id="WP_076600290.1">
    <property type="nucleotide sequence ID" value="NZ_FTMD01000001.1"/>
</dbReference>
<feature type="signal peptide" evidence="2">
    <location>
        <begin position="1"/>
        <end position="19"/>
    </location>
</feature>
<dbReference type="PROSITE" id="PS51257">
    <property type="entry name" value="PROKAR_LIPOPROTEIN"/>
    <property type="match status" value="1"/>
</dbReference>
<protein>
    <submittedName>
        <fullName evidence="4">Beta-barrel assembly machine subunit BamE</fullName>
    </submittedName>
</protein>
<name>A0A1N6NER2_9RHOO</name>